<evidence type="ECO:0000256" key="10">
    <source>
        <dbReference type="ARBA" id="ARBA00023180"/>
    </source>
</evidence>
<dbReference type="InterPro" id="IPR005428">
    <property type="entry name" value="CD36/SCARB1/SNMP1"/>
</dbReference>
<dbReference type="PANTHER" id="PTHR11923:SF110">
    <property type="entry name" value="SCAVENGER RECEPTOR CLASS B MEMBER 1"/>
    <property type="match status" value="1"/>
</dbReference>
<evidence type="ECO:0000313" key="15">
    <source>
        <dbReference type="Proteomes" id="UP001152320"/>
    </source>
</evidence>
<evidence type="ECO:0000256" key="2">
    <source>
        <dbReference type="ARBA" id="ARBA00004651"/>
    </source>
</evidence>
<dbReference type="OrthoDB" id="514335at2759"/>
<comment type="subcellular location">
    <subcellularLocation>
        <location evidence="2">Cell membrane</location>
        <topology evidence="2">Multi-pass membrane protein</topology>
    </subcellularLocation>
    <subcellularLocation>
        <location evidence="1">Membrane</location>
        <location evidence="1">Caveola</location>
        <topology evidence="1">Multi-pass membrane protein</topology>
    </subcellularLocation>
</comment>
<evidence type="ECO:0000256" key="5">
    <source>
        <dbReference type="ARBA" id="ARBA00022692"/>
    </source>
</evidence>
<dbReference type="AlphaFoldDB" id="A0A9Q1CJC5"/>
<keyword evidence="7 13" id="KW-0472">Membrane</keyword>
<keyword evidence="15" id="KW-1185">Reference proteome</keyword>
<keyword evidence="9 14" id="KW-0675">Receptor</keyword>
<dbReference type="GO" id="GO:0005737">
    <property type="term" value="C:cytoplasm"/>
    <property type="evidence" value="ECO:0007669"/>
    <property type="project" value="TreeGrafter"/>
</dbReference>
<evidence type="ECO:0000256" key="1">
    <source>
        <dbReference type="ARBA" id="ARBA00004189"/>
    </source>
</evidence>
<proteinExistence type="inferred from homology"/>
<evidence type="ECO:0000256" key="6">
    <source>
        <dbReference type="ARBA" id="ARBA00022989"/>
    </source>
</evidence>
<evidence type="ECO:0000313" key="14">
    <source>
        <dbReference type="EMBL" id="KAJ8045803.1"/>
    </source>
</evidence>
<keyword evidence="6 13" id="KW-1133">Transmembrane helix</keyword>
<evidence type="ECO:0000256" key="9">
    <source>
        <dbReference type="ARBA" id="ARBA00023170"/>
    </source>
</evidence>
<protein>
    <recommendedName>
        <fullName evidence="11">Scavenger receptor class B member 1</fullName>
    </recommendedName>
    <alternativeName>
        <fullName evidence="12">SR-BI</fullName>
    </alternativeName>
</protein>
<keyword evidence="10" id="KW-0325">Glycoprotein</keyword>
<dbReference type="Proteomes" id="UP001152320">
    <property type="component" value="Chromosome 3"/>
</dbReference>
<comment type="caution">
    <text evidence="14">The sequence shown here is derived from an EMBL/GenBank/DDBJ whole genome shotgun (WGS) entry which is preliminary data.</text>
</comment>
<evidence type="ECO:0000256" key="7">
    <source>
        <dbReference type="ARBA" id="ARBA00023136"/>
    </source>
</evidence>
<organism evidence="14 15">
    <name type="scientific">Holothuria leucospilota</name>
    <name type="common">Black long sea cucumber</name>
    <name type="synonym">Mertensiothuria leucospilota</name>
    <dbReference type="NCBI Taxonomy" id="206669"/>
    <lineage>
        <taxon>Eukaryota</taxon>
        <taxon>Metazoa</taxon>
        <taxon>Echinodermata</taxon>
        <taxon>Eleutherozoa</taxon>
        <taxon>Echinozoa</taxon>
        <taxon>Holothuroidea</taxon>
        <taxon>Aspidochirotacea</taxon>
        <taxon>Aspidochirotida</taxon>
        <taxon>Holothuriidae</taxon>
        <taxon>Holothuria</taxon>
    </lineage>
</organism>
<dbReference type="PRINTS" id="PR01610">
    <property type="entry name" value="CD36ANTIGEN"/>
</dbReference>
<feature type="transmembrane region" description="Helical" evidence="13">
    <location>
        <begin position="440"/>
        <end position="463"/>
    </location>
</feature>
<accession>A0A9Q1CJC5</accession>
<dbReference type="GO" id="GO:0005044">
    <property type="term" value="F:scavenger receptor activity"/>
    <property type="evidence" value="ECO:0007669"/>
    <property type="project" value="TreeGrafter"/>
</dbReference>
<keyword evidence="4" id="KW-1003">Cell membrane</keyword>
<dbReference type="PANTHER" id="PTHR11923">
    <property type="entry name" value="SCAVENGER RECEPTOR CLASS B TYPE-1 SR-B1"/>
    <property type="match status" value="1"/>
</dbReference>
<name>A0A9Q1CJC5_HOLLE</name>
<keyword evidence="5 13" id="KW-0812">Transmembrane</keyword>
<keyword evidence="8" id="KW-1015">Disulfide bond</keyword>
<evidence type="ECO:0000256" key="11">
    <source>
        <dbReference type="ARBA" id="ARBA00040821"/>
    </source>
</evidence>
<evidence type="ECO:0000256" key="8">
    <source>
        <dbReference type="ARBA" id="ARBA00023157"/>
    </source>
</evidence>
<evidence type="ECO:0000256" key="3">
    <source>
        <dbReference type="ARBA" id="ARBA00010532"/>
    </source>
</evidence>
<comment type="similarity">
    <text evidence="3">Belongs to the CD36 family.</text>
</comment>
<dbReference type="InterPro" id="IPR002159">
    <property type="entry name" value="CD36_fam"/>
</dbReference>
<evidence type="ECO:0000256" key="13">
    <source>
        <dbReference type="SAM" id="Phobius"/>
    </source>
</evidence>
<feature type="transmembrane region" description="Helical" evidence="13">
    <location>
        <begin position="12"/>
        <end position="36"/>
    </location>
</feature>
<dbReference type="Pfam" id="PF01130">
    <property type="entry name" value="CD36"/>
    <property type="match status" value="1"/>
</dbReference>
<dbReference type="GO" id="GO:0005901">
    <property type="term" value="C:caveola"/>
    <property type="evidence" value="ECO:0007669"/>
    <property type="project" value="UniProtKB-SubCell"/>
</dbReference>
<gene>
    <name evidence="14" type="ORF">HOLleu_08888</name>
</gene>
<reference evidence="14" key="1">
    <citation type="submission" date="2021-10" db="EMBL/GenBank/DDBJ databases">
        <title>Tropical sea cucumber genome reveals ecological adaptation and Cuvierian tubules defense mechanism.</title>
        <authorList>
            <person name="Chen T."/>
        </authorList>
    </citation>
    <scope>NUCLEOTIDE SEQUENCE</scope>
    <source>
        <strain evidence="14">Nanhai2018</strain>
        <tissue evidence="14">Muscle</tissue>
    </source>
</reference>
<evidence type="ECO:0000256" key="4">
    <source>
        <dbReference type="ARBA" id="ARBA00022475"/>
    </source>
</evidence>
<evidence type="ECO:0000256" key="12">
    <source>
        <dbReference type="ARBA" id="ARBA00042244"/>
    </source>
</evidence>
<dbReference type="EMBL" id="JAIZAY010000003">
    <property type="protein sequence ID" value="KAJ8045803.1"/>
    <property type="molecule type" value="Genomic_DNA"/>
</dbReference>
<dbReference type="PRINTS" id="PR01609">
    <property type="entry name" value="CD36FAMILY"/>
</dbReference>
<sequence>MKVWGHASVGLIGAMMVIFGVLLIPMVTNMILVYVVKQIMLVCPCSQLYPAWKEPSNNVPLYQSFYFLEIQNPDQALKGAKPIMKEVGPYTYNLTMYRNAKEWNLNNTVTYTQPIWYEFVRSHSVGSDEDVITTINFPFVAAANSVKYNSTFLKMMISSIAVTTKTTLFKRLKIKEILWGYYDPFLNESQKFAGKKLIPDDHFGFLMGRNGTTNGLYNSFTGVDDYRKVAKIEYWNNTNSLNWWCSEEANMINGTDGTMFHPFIDKSEVLYLFNPDTCRSLPYIYKEDTSYLGIPLHHYYVPPYVYANSTMYPPNEEFCQKHSRFSGVFNTSACSRGAPMGLSNPHFLYGSKDLQESIDGLNPNVSLHESFFQIEPIMGMPYIFAERLQINLFVESIPHITGTGNVRSFYYPFLWFEEKVIVKMEDAMKYKDNILKINTIVFNLKIVLSIIGGALILLAIVFISKKVVSPVRRDRDELKNATREPVKDVPGSTLIVNDNQTYQNRDSDETSPLLHTA</sequence>